<comment type="catalytic activity">
    <reaction evidence="6">
        <text>guanosine(2069) in 23S rRNA + S-adenosyl-L-methionine = N(2)-methylguanosine(2069) in 23S rRNA + S-adenosyl-L-homocysteine + H(+)</text>
        <dbReference type="Rhea" id="RHEA:43772"/>
        <dbReference type="Rhea" id="RHEA-COMP:10688"/>
        <dbReference type="Rhea" id="RHEA-COMP:10689"/>
        <dbReference type="ChEBI" id="CHEBI:15378"/>
        <dbReference type="ChEBI" id="CHEBI:57856"/>
        <dbReference type="ChEBI" id="CHEBI:59789"/>
        <dbReference type="ChEBI" id="CHEBI:74269"/>
        <dbReference type="ChEBI" id="CHEBI:74481"/>
        <dbReference type="EC" id="2.1.1.264"/>
    </reaction>
</comment>
<evidence type="ECO:0000313" key="8">
    <source>
        <dbReference type="Proteomes" id="UP000054785"/>
    </source>
</evidence>
<dbReference type="PANTHER" id="PTHR47313:SF1">
    <property type="entry name" value="RIBOSOMAL RNA LARGE SUBUNIT METHYLTRANSFERASE K_L"/>
    <property type="match status" value="1"/>
</dbReference>
<evidence type="ECO:0000256" key="3">
    <source>
        <dbReference type="ARBA" id="ARBA00022603"/>
    </source>
</evidence>
<evidence type="ECO:0000256" key="6">
    <source>
        <dbReference type="HAMAP-Rule" id="MF_01858"/>
    </source>
</evidence>
<keyword evidence="1 6" id="KW-0963">Cytoplasm</keyword>
<dbReference type="InterPro" id="IPR000241">
    <property type="entry name" value="RlmKL-like_Mtase"/>
</dbReference>
<dbReference type="PANTHER" id="PTHR47313">
    <property type="entry name" value="RIBOSOMAL RNA LARGE SUBUNIT METHYLTRANSFERASE K/L"/>
    <property type="match status" value="1"/>
</dbReference>
<dbReference type="NCBIfam" id="NF008748">
    <property type="entry name" value="PRK11783.1"/>
    <property type="match status" value="1"/>
</dbReference>
<dbReference type="PROSITE" id="PS51165">
    <property type="entry name" value="THUMP"/>
    <property type="match status" value="1"/>
</dbReference>
<keyword evidence="4 6" id="KW-0808">Transferase</keyword>
<dbReference type="InterPro" id="IPR054170">
    <property type="entry name" value="RlmL_1st"/>
</dbReference>
<dbReference type="GO" id="GO:0052915">
    <property type="term" value="F:23S rRNA (guanine(2445)-N(2))-methyltransferase activity"/>
    <property type="evidence" value="ECO:0007669"/>
    <property type="project" value="UniProtKB-UniRule"/>
</dbReference>
<dbReference type="EC" id="2.1.1.264" evidence="6"/>
<evidence type="ECO:0000313" key="7">
    <source>
        <dbReference type="EMBL" id="KTD03046.1"/>
    </source>
</evidence>
<dbReference type="Proteomes" id="UP000054785">
    <property type="component" value="Unassembled WGS sequence"/>
</dbReference>
<reference evidence="7 8" key="1">
    <citation type="submission" date="2015-11" db="EMBL/GenBank/DDBJ databases">
        <title>Genomic analysis of 38 Legionella species identifies large and diverse effector repertoires.</title>
        <authorList>
            <person name="Burstein D."/>
            <person name="Amaro F."/>
            <person name="Zusman T."/>
            <person name="Lifshitz Z."/>
            <person name="Cohen O."/>
            <person name="Gilbert J.A."/>
            <person name="Pupko T."/>
            <person name="Shuman H.A."/>
            <person name="Segal G."/>
        </authorList>
    </citation>
    <scope>NUCLEOTIDE SEQUENCE [LARGE SCALE GENOMIC DNA]</scope>
    <source>
        <strain evidence="7 8">ATCC 49504</strain>
    </source>
</reference>
<dbReference type="Gene3D" id="3.30.750.80">
    <property type="entry name" value="RNA methyltransferase domain (HRMD) like"/>
    <property type="match status" value="1"/>
</dbReference>
<comment type="subcellular location">
    <subcellularLocation>
        <location evidence="6">Cytoplasm</location>
    </subcellularLocation>
</comment>
<evidence type="ECO:0000256" key="2">
    <source>
        <dbReference type="ARBA" id="ARBA00022552"/>
    </source>
</evidence>
<keyword evidence="2 6" id="KW-0698">rRNA processing</keyword>
<gene>
    <name evidence="6 7" type="primary">rlmL</name>
    <name evidence="7" type="ORF">Lgee_0596</name>
</gene>
<protein>
    <recommendedName>
        <fullName evidence="6">Ribosomal RNA large subunit methyltransferase K/L</fullName>
    </recommendedName>
    <domain>
        <recommendedName>
            <fullName evidence="6">23S rRNA m2G2445 methyltransferase</fullName>
            <ecNumber evidence="6">2.1.1.173</ecNumber>
        </recommendedName>
        <alternativeName>
            <fullName evidence="6">rRNA (guanine-N(2)-)-methyltransferase RlmL</fullName>
        </alternativeName>
    </domain>
    <domain>
        <recommendedName>
            <fullName evidence="6">23S rRNA m7G2069 methyltransferase</fullName>
            <ecNumber evidence="6">2.1.1.264</ecNumber>
        </recommendedName>
        <alternativeName>
            <fullName evidence="6">rRNA (guanine-N(7)-)-methyltransferase RlmK</fullName>
        </alternativeName>
    </domain>
</protein>
<dbReference type="InterPro" id="IPR017244">
    <property type="entry name" value="23SrRNA_methyltr_KL"/>
</dbReference>
<dbReference type="OrthoDB" id="9809404at2"/>
<dbReference type="EMBL" id="LNYC01000014">
    <property type="protein sequence ID" value="KTD03046.1"/>
    <property type="molecule type" value="Genomic_DNA"/>
</dbReference>
<dbReference type="RefSeq" id="WP_028385781.1">
    <property type="nucleotide sequence ID" value="NZ_CAAAHN010000002.1"/>
</dbReference>
<proteinExistence type="inferred from homology"/>
<dbReference type="Gene3D" id="3.30.2130.30">
    <property type="match status" value="1"/>
</dbReference>
<dbReference type="GO" id="GO:0005737">
    <property type="term" value="C:cytoplasm"/>
    <property type="evidence" value="ECO:0007669"/>
    <property type="project" value="UniProtKB-SubCell"/>
</dbReference>
<comment type="function">
    <text evidence="6">Specifically methylates the guanine in position 2445 (m2G2445) and the guanine in position 2069 (m7G2069) of 23S rRNA.</text>
</comment>
<dbReference type="PATRIC" id="fig|45065.4.peg.636"/>
<evidence type="ECO:0000256" key="1">
    <source>
        <dbReference type="ARBA" id="ARBA00022490"/>
    </source>
</evidence>
<dbReference type="Pfam" id="PF10672">
    <property type="entry name" value="Methyltrans_SAM"/>
    <property type="match status" value="1"/>
</dbReference>
<dbReference type="InterPro" id="IPR004114">
    <property type="entry name" value="THUMP_dom"/>
</dbReference>
<organism evidence="7 8">
    <name type="scientific">Legionella geestiana</name>
    <dbReference type="NCBI Taxonomy" id="45065"/>
    <lineage>
        <taxon>Bacteria</taxon>
        <taxon>Pseudomonadati</taxon>
        <taxon>Pseudomonadota</taxon>
        <taxon>Gammaproteobacteria</taxon>
        <taxon>Legionellales</taxon>
        <taxon>Legionellaceae</taxon>
        <taxon>Legionella</taxon>
    </lineage>
</organism>
<dbReference type="SMART" id="SM00981">
    <property type="entry name" value="THUMP"/>
    <property type="match status" value="1"/>
</dbReference>
<keyword evidence="8" id="KW-1185">Reference proteome</keyword>
<dbReference type="GO" id="GO:0070043">
    <property type="term" value="F:rRNA (guanine-N7-)-methyltransferase activity"/>
    <property type="evidence" value="ECO:0007669"/>
    <property type="project" value="UniProtKB-UniRule"/>
</dbReference>
<comment type="catalytic activity">
    <reaction evidence="6">
        <text>guanosine(2445) in 23S rRNA + S-adenosyl-L-methionine = N(2)-methylguanosine(2445) in 23S rRNA + S-adenosyl-L-homocysteine + H(+)</text>
        <dbReference type="Rhea" id="RHEA:42740"/>
        <dbReference type="Rhea" id="RHEA-COMP:10215"/>
        <dbReference type="Rhea" id="RHEA-COMP:10216"/>
        <dbReference type="ChEBI" id="CHEBI:15378"/>
        <dbReference type="ChEBI" id="CHEBI:57856"/>
        <dbReference type="ChEBI" id="CHEBI:59789"/>
        <dbReference type="ChEBI" id="CHEBI:74269"/>
        <dbReference type="ChEBI" id="CHEBI:74481"/>
        <dbReference type="EC" id="2.1.1.173"/>
    </reaction>
</comment>
<comment type="similarity">
    <text evidence="6">Belongs to the methyltransferase superfamily. RlmKL family.</text>
</comment>
<dbReference type="InterPro" id="IPR029063">
    <property type="entry name" value="SAM-dependent_MTases_sf"/>
</dbReference>
<dbReference type="GO" id="GO:0003723">
    <property type="term" value="F:RNA binding"/>
    <property type="evidence" value="ECO:0007669"/>
    <property type="project" value="UniProtKB-UniRule"/>
</dbReference>
<dbReference type="Pfam" id="PF02926">
    <property type="entry name" value="THUMP"/>
    <property type="match status" value="1"/>
</dbReference>
<evidence type="ECO:0000256" key="4">
    <source>
        <dbReference type="ARBA" id="ARBA00022679"/>
    </source>
</evidence>
<keyword evidence="3 6" id="KW-0489">Methyltransferase</keyword>
<dbReference type="Pfam" id="PF22020">
    <property type="entry name" value="RlmL_1st"/>
    <property type="match status" value="1"/>
</dbReference>
<comment type="caution">
    <text evidence="7">The sequence shown here is derived from an EMBL/GenBank/DDBJ whole genome shotgun (WGS) entry which is preliminary data.</text>
</comment>
<dbReference type="Pfam" id="PF01170">
    <property type="entry name" value="UPF0020"/>
    <property type="match status" value="1"/>
</dbReference>
<dbReference type="Gene3D" id="3.40.50.150">
    <property type="entry name" value="Vaccinia Virus protein VP39"/>
    <property type="match status" value="2"/>
</dbReference>
<dbReference type="InterPro" id="IPR053943">
    <property type="entry name" value="RlmKL-like_Mtase_CS"/>
</dbReference>
<dbReference type="PROSITE" id="PS01261">
    <property type="entry name" value="UPF0020"/>
    <property type="match status" value="1"/>
</dbReference>
<dbReference type="CDD" id="cd02440">
    <property type="entry name" value="AdoMet_MTases"/>
    <property type="match status" value="1"/>
</dbReference>
<dbReference type="SUPFAM" id="SSF53335">
    <property type="entry name" value="S-adenosyl-L-methionine-dependent methyltransferases"/>
    <property type="match status" value="2"/>
</dbReference>
<dbReference type="EC" id="2.1.1.173" evidence="6"/>
<dbReference type="CDD" id="cd11715">
    <property type="entry name" value="THUMP_AdoMetMT"/>
    <property type="match status" value="1"/>
</dbReference>
<dbReference type="HAMAP" id="MF_01858">
    <property type="entry name" value="23SrRNA_methyltr_KL"/>
    <property type="match status" value="1"/>
</dbReference>
<evidence type="ECO:0000256" key="5">
    <source>
        <dbReference type="ARBA" id="ARBA00022691"/>
    </source>
</evidence>
<dbReference type="PIRSF" id="PIRSF037618">
    <property type="entry name" value="RNA_Mtase_bacteria_prd"/>
    <property type="match status" value="1"/>
</dbReference>
<keyword evidence="5 6" id="KW-0949">S-adenosyl-L-methionine</keyword>
<dbReference type="InterPro" id="IPR019614">
    <property type="entry name" value="SAM-dep_methyl-trfase"/>
</dbReference>
<dbReference type="AlphaFoldDB" id="A0A0W0U5P7"/>
<dbReference type="STRING" id="45065.Lgee_0596"/>
<sequence>MNLPLFVSAPRGMEYLLGEEAAQLGLSLSRTSPQGVFGEGSLETAYRLCLWSRLANRVHLVLFSGRVTDEKSLYALCREYAWQDVFTADKSLCVEFHGSSDTLRNTLFGAQVVKDAIVDCFRDTAGARPDVSRVMPDVRLHAHLKKDTLTVSLDLTGYSLHQRGYRLEAGEAPLRENVAAALLVRAGWPKMLETDASFCDPFCGSGTLVIEAALMAGRRAPGLLRDTQAFRHWKGHDEALWQRLREEAQAAALPITRVLQGSDNDPRAIAQAQANAERAGVAVDVEFSVGGFETSRARSTCGLVATNPPFGVRLQDQTTLVPMYRAFGQHLHAAFQGHVAAILSPDPLLARALGLRVGKQYALANGALACTLWCLTLDATNRLKETGESGLTEGAQMLANRLAKNLKHLKKWVQREGIECYRLYDADLPEYAFAIDCYGTHVVAQEYAAPASIPPHKAERRRLDMLEALVHVLGVSRDRLVMRERRVQKGTNQYQKLAQTGQSLVVREGAAQFKVNLTDYLDTGLFLDHRPLRLRFATLKRGTRFLNLFCYTGTASVHAALAGAITTNVDMSRTYLRWAEDNFALNKLPVNRHQFVQYDCREWLKRADDRFDVIFLDPPSFSNSKRMEGTLDIVRDHAALIDDAMRLLTRSGTLYFSTNARHFRMEERVLARYQVEDITASTLDMDFQRNARIHTCFRISHPHESS</sequence>
<name>A0A0W0U5P7_9GAMM</name>
<accession>A0A0W0U5P7</accession>